<dbReference type="PANTHER" id="PTHR19432:SF35">
    <property type="entry name" value="SOLUTE CARRIER FAMILY 45 MEMBER 3 ISOFORM X1"/>
    <property type="match status" value="1"/>
</dbReference>
<feature type="transmembrane region" description="Helical" evidence="6">
    <location>
        <begin position="63"/>
        <end position="84"/>
    </location>
</feature>
<evidence type="ECO:0008006" key="10">
    <source>
        <dbReference type="Google" id="ProtNLM"/>
    </source>
</evidence>
<keyword evidence="3 6" id="KW-0812">Transmembrane</keyword>
<keyword evidence="2" id="KW-0813">Transport</keyword>
<comment type="caution">
    <text evidence="8">The sequence shown here is derived from an EMBL/GenBank/DDBJ whole genome shotgun (WGS) entry which is preliminary data.</text>
</comment>
<feature type="transmembrane region" description="Helical" evidence="6">
    <location>
        <begin position="343"/>
        <end position="364"/>
    </location>
</feature>
<sequence>MTWIWISKLPSLPLLQIHLQAIGLSPSETTLTLLSGPICGAVFQPAFGSWSDRCLSRWGRRKPFIITGVIALILSILSLAWVNIVPQAIRRGTASHETRGGIMVVLPVALTFIVFVAIQAVHVGLRALITVDCTPVQQSEANTWAGRHSSFGGAFAFLTAYLDLWHGIDRLDKTVFSRASIPTALYLSITIAVTCFLTKERLAGPSLQEEKRGLGNLRIIRSIFLGASSQIRTIYMVQFLTWLGMFPFLYYTVTYVNGLEAKPEDGSTRSPHHDMGALAPVVYSIVSMFAAMVLPRSSLVHTTDSRSWFANFCTARGLWVVSQLCFTAAMLGTFFVSSALGTAILFGIVGVSFGINAIVPFSLLGEELSRPPTHWTETDWSRSHGLVYGLNNLAICLPQILIICLMGITWQHQSPESGHGEGNPARDVVWFLRFGGFATLVAAYFVTRLEKRPRQEDVVEYVEIPLEA</sequence>
<dbReference type="GeneID" id="92086258"/>
<reference evidence="8 9" key="1">
    <citation type="submission" date="2023-01" db="EMBL/GenBank/DDBJ databases">
        <title>Analysis of 21 Apiospora genomes using comparative genomics revels a genus with tremendous synthesis potential of carbohydrate active enzymes and secondary metabolites.</title>
        <authorList>
            <person name="Sorensen T."/>
        </authorList>
    </citation>
    <scope>NUCLEOTIDE SEQUENCE [LARGE SCALE GENOMIC DNA]</scope>
    <source>
        <strain evidence="8 9">CBS 135458</strain>
    </source>
</reference>
<dbReference type="SUPFAM" id="SSF103473">
    <property type="entry name" value="MFS general substrate transporter"/>
    <property type="match status" value="1"/>
</dbReference>
<evidence type="ECO:0000256" key="6">
    <source>
        <dbReference type="SAM" id="Phobius"/>
    </source>
</evidence>
<dbReference type="Gene3D" id="1.20.1250.20">
    <property type="entry name" value="MFS general substrate transporter like domains"/>
    <property type="match status" value="2"/>
</dbReference>
<gene>
    <name evidence="8" type="ORF">PG994_001786</name>
</gene>
<dbReference type="Pfam" id="PF13347">
    <property type="entry name" value="MFS_2"/>
    <property type="match status" value="1"/>
</dbReference>
<keyword evidence="5 6" id="KW-0472">Membrane</keyword>
<evidence type="ECO:0000256" key="5">
    <source>
        <dbReference type="ARBA" id="ARBA00023136"/>
    </source>
</evidence>
<organism evidence="8 9">
    <name type="scientific">Apiospora phragmitis</name>
    <dbReference type="NCBI Taxonomy" id="2905665"/>
    <lineage>
        <taxon>Eukaryota</taxon>
        <taxon>Fungi</taxon>
        <taxon>Dikarya</taxon>
        <taxon>Ascomycota</taxon>
        <taxon>Pezizomycotina</taxon>
        <taxon>Sordariomycetes</taxon>
        <taxon>Xylariomycetidae</taxon>
        <taxon>Amphisphaeriales</taxon>
        <taxon>Apiosporaceae</taxon>
        <taxon>Apiospora</taxon>
    </lineage>
</organism>
<dbReference type="Proteomes" id="UP001480595">
    <property type="component" value="Unassembled WGS sequence"/>
</dbReference>
<evidence type="ECO:0000313" key="9">
    <source>
        <dbReference type="Proteomes" id="UP001480595"/>
    </source>
</evidence>
<feature type="transmembrane region" description="Helical" evidence="6">
    <location>
        <begin position="150"/>
        <end position="168"/>
    </location>
</feature>
<evidence type="ECO:0000313" key="8">
    <source>
        <dbReference type="EMBL" id="KAK8086812.1"/>
    </source>
</evidence>
<comment type="subcellular location">
    <subcellularLocation>
        <location evidence="1">Membrane</location>
        <topology evidence="1">Multi-pass membrane protein</topology>
    </subcellularLocation>
</comment>
<keyword evidence="7" id="KW-0732">Signal</keyword>
<dbReference type="InterPro" id="IPR036259">
    <property type="entry name" value="MFS_trans_sf"/>
</dbReference>
<keyword evidence="4 6" id="KW-1133">Transmembrane helix</keyword>
<dbReference type="RefSeq" id="XP_066721336.1">
    <property type="nucleotide sequence ID" value="XM_066853195.1"/>
</dbReference>
<evidence type="ECO:0000256" key="3">
    <source>
        <dbReference type="ARBA" id="ARBA00022692"/>
    </source>
</evidence>
<evidence type="ECO:0000256" key="1">
    <source>
        <dbReference type="ARBA" id="ARBA00004141"/>
    </source>
</evidence>
<feature type="transmembrane region" description="Helical" evidence="6">
    <location>
        <begin position="104"/>
        <end position="129"/>
    </location>
</feature>
<feature type="signal peptide" evidence="7">
    <location>
        <begin position="1"/>
        <end position="21"/>
    </location>
</feature>
<accession>A0ABR1WUH9</accession>
<protein>
    <recommendedName>
        <fullName evidence="10">Sucrose transporter</fullName>
    </recommendedName>
</protein>
<feature type="transmembrane region" description="Helical" evidence="6">
    <location>
        <begin position="234"/>
        <end position="255"/>
    </location>
</feature>
<keyword evidence="9" id="KW-1185">Reference proteome</keyword>
<evidence type="ECO:0000256" key="2">
    <source>
        <dbReference type="ARBA" id="ARBA00022448"/>
    </source>
</evidence>
<feature type="transmembrane region" description="Helical" evidence="6">
    <location>
        <begin position="315"/>
        <end position="337"/>
    </location>
</feature>
<evidence type="ECO:0000256" key="7">
    <source>
        <dbReference type="SAM" id="SignalP"/>
    </source>
</evidence>
<evidence type="ECO:0000256" key="4">
    <source>
        <dbReference type="ARBA" id="ARBA00022989"/>
    </source>
</evidence>
<proteinExistence type="predicted"/>
<dbReference type="EMBL" id="JAQQWL010000002">
    <property type="protein sequence ID" value="KAK8086812.1"/>
    <property type="molecule type" value="Genomic_DNA"/>
</dbReference>
<feature type="transmembrane region" description="Helical" evidence="6">
    <location>
        <begin position="428"/>
        <end position="446"/>
    </location>
</feature>
<name>A0ABR1WUH9_9PEZI</name>
<feature type="chain" id="PRO_5045162174" description="Sucrose transporter" evidence="7">
    <location>
        <begin position="22"/>
        <end position="468"/>
    </location>
</feature>
<feature type="transmembrane region" description="Helical" evidence="6">
    <location>
        <begin position="385"/>
        <end position="408"/>
    </location>
</feature>
<feature type="transmembrane region" description="Helical" evidence="6">
    <location>
        <begin position="180"/>
        <end position="198"/>
    </location>
</feature>
<dbReference type="PANTHER" id="PTHR19432">
    <property type="entry name" value="SUGAR TRANSPORTER"/>
    <property type="match status" value="1"/>
</dbReference>
<feature type="transmembrane region" description="Helical" evidence="6">
    <location>
        <begin position="275"/>
        <end position="294"/>
    </location>
</feature>